<organism evidence="7 8">
    <name type="scientific">Cellulomonas edaphi</name>
    <dbReference type="NCBI Taxonomy" id="3053468"/>
    <lineage>
        <taxon>Bacteria</taxon>
        <taxon>Bacillati</taxon>
        <taxon>Actinomycetota</taxon>
        <taxon>Actinomycetes</taxon>
        <taxon>Micrococcales</taxon>
        <taxon>Cellulomonadaceae</taxon>
        <taxon>Cellulomonas</taxon>
    </lineage>
</organism>
<dbReference type="PANTHER" id="PTHR37316:SF3">
    <property type="entry name" value="TEICHOIC ACID GLYCEROL-PHOSPHATE TRANSFERASE"/>
    <property type="match status" value="1"/>
</dbReference>
<dbReference type="InterPro" id="IPR043149">
    <property type="entry name" value="TagF_N"/>
</dbReference>
<evidence type="ECO:0000256" key="6">
    <source>
        <dbReference type="ARBA" id="ARBA00023136"/>
    </source>
</evidence>
<dbReference type="InterPro" id="IPR043148">
    <property type="entry name" value="TagF_C"/>
</dbReference>
<name>A0ABT7S7Z8_9CELL</name>
<evidence type="ECO:0000256" key="1">
    <source>
        <dbReference type="ARBA" id="ARBA00004202"/>
    </source>
</evidence>
<evidence type="ECO:0000313" key="8">
    <source>
        <dbReference type="Proteomes" id="UP001321453"/>
    </source>
</evidence>
<dbReference type="EMBL" id="JAUCGR010000002">
    <property type="protein sequence ID" value="MDM7831753.1"/>
    <property type="molecule type" value="Genomic_DNA"/>
</dbReference>
<dbReference type="Proteomes" id="UP001321453">
    <property type="component" value="Unassembled WGS sequence"/>
</dbReference>
<keyword evidence="6" id="KW-0472">Membrane</keyword>
<dbReference type="Pfam" id="PF05045">
    <property type="entry name" value="RgpF"/>
    <property type="match status" value="1"/>
</dbReference>
<dbReference type="Gene3D" id="3.40.50.12580">
    <property type="match status" value="1"/>
</dbReference>
<evidence type="ECO:0000256" key="3">
    <source>
        <dbReference type="ARBA" id="ARBA00022475"/>
    </source>
</evidence>
<gene>
    <name evidence="7" type="ORF">QRT05_10455</name>
</gene>
<evidence type="ECO:0000256" key="4">
    <source>
        <dbReference type="ARBA" id="ARBA00022679"/>
    </source>
</evidence>
<dbReference type="PANTHER" id="PTHR37316">
    <property type="entry name" value="TEICHOIC ACID GLYCEROL-PHOSPHATE PRIMASE"/>
    <property type="match status" value="1"/>
</dbReference>
<accession>A0ABT7S7Z8</accession>
<keyword evidence="3" id="KW-1003">Cell membrane</keyword>
<reference evidence="7 8" key="1">
    <citation type="submission" date="2023-06" db="EMBL/GenBank/DDBJ databases">
        <title>Cellulomonas sp. MW9 Whole genome sequence.</title>
        <authorList>
            <person name="Park S."/>
        </authorList>
    </citation>
    <scope>NUCLEOTIDE SEQUENCE [LARGE SCALE GENOMIC DNA]</scope>
    <source>
        <strain evidence="7 8">MW9</strain>
    </source>
</reference>
<comment type="subcellular location">
    <subcellularLocation>
        <location evidence="1">Cell membrane</location>
        <topology evidence="1">Peripheral membrane protein</topology>
    </subcellularLocation>
</comment>
<dbReference type="InterPro" id="IPR007554">
    <property type="entry name" value="Glycerophosphate_synth"/>
</dbReference>
<evidence type="ECO:0000256" key="2">
    <source>
        <dbReference type="ARBA" id="ARBA00010488"/>
    </source>
</evidence>
<dbReference type="InterPro" id="IPR007739">
    <property type="entry name" value="RgpF"/>
</dbReference>
<evidence type="ECO:0000313" key="7">
    <source>
        <dbReference type="EMBL" id="MDM7831753.1"/>
    </source>
</evidence>
<dbReference type="SUPFAM" id="SSF53756">
    <property type="entry name" value="UDP-Glycosyltransferase/glycogen phosphorylase"/>
    <property type="match status" value="1"/>
</dbReference>
<keyword evidence="8" id="KW-1185">Reference proteome</keyword>
<protein>
    <submittedName>
        <fullName evidence="7">CDP-glycerol glycerophosphotransferase family protein</fullName>
    </submittedName>
</protein>
<comment type="caution">
    <text evidence="7">The sequence shown here is derived from an EMBL/GenBank/DDBJ whole genome shotgun (WGS) entry which is preliminary data.</text>
</comment>
<comment type="similarity">
    <text evidence="2">Belongs to the CDP-glycerol glycerophosphotransferase family.</text>
</comment>
<sequence length="1130" mass="126252">MKKTVRGLAARIAPAPIKSRLRDGIGGGAVDGSNPAPDWSVESLTRVSGGWQLTLAVPGEAFRGISLVLAGRTNGDVRALQTTLGEGTATVELGDEWLSWFAGEVVDLWLEPLFAQEPSGWRRLSAANGQLQTAGRSPSSGAARWYVTRKGNVSIEVPHDRHDQPRDTRARLARLEQVGAAARLVVRDAGPAAPGSSLVLMGSSTRREVVVELQGDSVEYEAVVAIEHLASFGSEVVDVFVGNDDAAGMTRVRRRLAAGVELSSAIAPGWSRRWFTTAEGHVSLRRRTPVEAIVEAGTFDVEYYRSQVPDLPAGVDPVEHYVTTGAAAGLNPSTMFDTEYYRQMNPGIRGNGLAHYSEFGWREFRNPSPAFDTWWYWAKHMGLIDEGVAPLAHYEAQGKREGLSTRPSLTPSRELGTGFELPDPASVRRVCLFAAYDAQGIVDDYVVAYLTELSKYADVYYWADSDMPDSELAKLEGVTRAAWAVRHGEYDFGSYARLVEAVGWDVIEQYDELLLVNDSCYLLRPLDQVFAEMGARRADWWALQATKGMAQTRHMPVNQFLEPIPVTSVRTSLVDAFERDYTYDFHLGSYFVAYRQPVITDPEFRRYIGSVTRQTNKRTIVKAYEIGLTRWLIHHGHQFDTFVSKVYPFHPVYSEWYFRLLDEGFPVLKRYLLAENHYNVPRLDSWKERVLAKAPDADVEMFDRNLRRVTDPEKLRRTLGIGGEDGVADEPVPDVLLTPAEFAEADVRSPKHASWWAFPVCAFTKRFSGNERAIFEAVKDDPTIKKIVLTRGLDVTVDGVNVEVMPLQSPEGQHRLMRSGNILIKHSRSRNLVYPVSAELHNLIQVWHGIPLKRISYASADFLGALDKVAADTASYRAVISSSKVDSLAMAAAFYPLTIHQVWNTGLPRNDFILRAEDELPADFQAELERLRTIVDGRMLVLFMPTFRNAQTGGYYHFSPEEISWLGEWLETNNAVLGVREHMADKAHLYSQQLAGVPMVDLSDAAFPNVEVLYRVSSALVTDYSSAFIDYMLTGKPAISFAYDYQAYLMERGTFYDLDHVFPGPVCQTFEDVKAALGSVLTGETDPAYDFKRRIFFDRVDDHSSARVVEKIRDLAEAHGVGKPPGERTT</sequence>
<proteinExistence type="inferred from homology"/>
<dbReference type="Gene3D" id="3.40.50.11820">
    <property type="match status" value="1"/>
</dbReference>
<keyword evidence="4" id="KW-0808">Transferase</keyword>
<keyword evidence="5" id="KW-0777">Teichoic acid biosynthesis</keyword>
<evidence type="ECO:0000256" key="5">
    <source>
        <dbReference type="ARBA" id="ARBA00022944"/>
    </source>
</evidence>
<dbReference type="InterPro" id="IPR051612">
    <property type="entry name" value="Teichoic_Acid_Biosynth"/>
</dbReference>
<dbReference type="Pfam" id="PF04464">
    <property type="entry name" value="Glyphos_transf"/>
    <property type="match status" value="1"/>
</dbReference>
<dbReference type="RefSeq" id="WP_289447173.1">
    <property type="nucleotide sequence ID" value="NZ_JAUCGR010000002.1"/>
</dbReference>